<feature type="domain" description="YjiS-like" evidence="1">
    <location>
        <begin position="38"/>
        <end position="70"/>
    </location>
</feature>
<dbReference type="EMBL" id="FOPM01000001">
    <property type="protein sequence ID" value="SFG28043.1"/>
    <property type="molecule type" value="Genomic_DNA"/>
</dbReference>
<dbReference type="RefSeq" id="WP_091967865.1">
    <property type="nucleotide sequence ID" value="NZ_FOPM01000001.1"/>
</dbReference>
<gene>
    <name evidence="2" type="ORF">SAMN05192565_101159</name>
</gene>
<accession>A0A1I2QKA2</accession>
<sequence>MTGATIQTARAALPTRLTLIDRARGHAVALLAAMADGLSRAALNARVLRQLGAMSERELKDIGLVRQDVYDAAALPRDGDATNLLLARRAERKAARRA</sequence>
<proteinExistence type="predicted"/>
<evidence type="ECO:0000313" key="3">
    <source>
        <dbReference type="Proteomes" id="UP000199229"/>
    </source>
</evidence>
<protein>
    <recommendedName>
        <fullName evidence="1">YjiS-like domain-containing protein</fullName>
    </recommendedName>
</protein>
<name>A0A1I2QKA2_9HYPH</name>
<dbReference type="AlphaFoldDB" id="A0A1I2QKA2"/>
<reference evidence="3" key="1">
    <citation type="submission" date="2016-10" db="EMBL/GenBank/DDBJ databases">
        <authorList>
            <person name="Varghese N."/>
            <person name="Submissions S."/>
        </authorList>
    </citation>
    <scope>NUCLEOTIDE SEQUENCE [LARGE SCALE GENOMIC DNA]</scope>
    <source>
        <strain evidence="3">Gh-105</strain>
    </source>
</reference>
<evidence type="ECO:0000313" key="2">
    <source>
        <dbReference type="EMBL" id="SFG28043.1"/>
    </source>
</evidence>
<dbReference type="Proteomes" id="UP000199229">
    <property type="component" value="Unassembled WGS sequence"/>
</dbReference>
<dbReference type="OrthoDB" id="7998972at2"/>
<dbReference type="InterPro" id="IPR009506">
    <property type="entry name" value="YjiS-like"/>
</dbReference>
<dbReference type="STRING" id="582675.SAMN05192565_101159"/>
<keyword evidence="3" id="KW-1185">Reference proteome</keyword>
<evidence type="ECO:0000259" key="1">
    <source>
        <dbReference type="Pfam" id="PF06568"/>
    </source>
</evidence>
<dbReference type="Pfam" id="PF06568">
    <property type="entry name" value="YjiS-like"/>
    <property type="match status" value="1"/>
</dbReference>
<organism evidence="2 3">
    <name type="scientific">Methylobacterium gossipiicola</name>
    <dbReference type="NCBI Taxonomy" id="582675"/>
    <lineage>
        <taxon>Bacteria</taxon>
        <taxon>Pseudomonadati</taxon>
        <taxon>Pseudomonadota</taxon>
        <taxon>Alphaproteobacteria</taxon>
        <taxon>Hyphomicrobiales</taxon>
        <taxon>Methylobacteriaceae</taxon>
        <taxon>Methylobacterium</taxon>
    </lineage>
</organism>